<organism evidence="1 2">
    <name type="scientific">Cuscuta australis</name>
    <dbReference type="NCBI Taxonomy" id="267555"/>
    <lineage>
        <taxon>Eukaryota</taxon>
        <taxon>Viridiplantae</taxon>
        <taxon>Streptophyta</taxon>
        <taxon>Embryophyta</taxon>
        <taxon>Tracheophyta</taxon>
        <taxon>Spermatophyta</taxon>
        <taxon>Magnoliopsida</taxon>
        <taxon>eudicotyledons</taxon>
        <taxon>Gunneridae</taxon>
        <taxon>Pentapetalae</taxon>
        <taxon>asterids</taxon>
        <taxon>lamiids</taxon>
        <taxon>Solanales</taxon>
        <taxon>Convolvulaceae</taxon>
        <taxon>Cuscuteae</taxon>
        <taxon>Cuscuta</taxon>
        <taxon>Cuscuta subgen. Grammica</taxon>
        <taxon>Cuscuta sect. Cleistogrammica</taxon>
    </lineage>
</organism>
<dbReference type="GO" id="GO:2000762">
    <property type="term" value="P:regulation of phenylpropanoid metabolic process"/>
    <property type="evidence" value="ECO:0007669"/>
    <property type="project" value="InterPro"/>
</dbReference>
<evidence type="ECO:0000313" key="2">
    <source>
        <dbReference type="Proteomes" id="UP000249390"/>
    </source>
</evidence>
<dbReference type="Gene3D" id="1.20.1280.50">
    <property type="match status" value="1"/>
</dbReference>
<dbReference type="GO" id="GO:0080037">
    <property type="term" value="P:negative regulation of cytokinin-activated signaling pathway"/>
    <property type="evidence" value="ECO:0007669"/>
    <property type="project" value="InterPro"/>
</dbReference>
<keyword evidence="2" id="KW-1185">Reference proteome</keyword>
<name>A0A328D609_9ASTE</name>
<sequence length="365" mass="40071">MVDQELSGLFPGLPEDLGLDCLIRVPYENLSAVTAVCRGWKLEIELPEFWRRRRVSGLSTRVVVFAQAQIDPTREPFPSAKHPATPRYGLTVFEPETGRWTRLPPVPGFPDGLPLFCEIVAVGTELVVMGGWDPVTWEVSRAVFVYSFIRATWRPGADVPGTRRSFFACASDGRRMVFVAGGHDGEKNALKSAMAYDVAGDQWAHLPDMARERDECKGVLVRGKFHVIGGYATSAQGQFGDDAEAFDVAASRWEAPCDGFLGPAPGCPRTCVGCRDGEWYSCEGGDVAKRTGTMTWQPVTQLPVSVHKVTCVMMWRDDKMLVIGSASHNEPHKAFVLDLKGYTWAAVAVPENFSGHVQSGCCLEI</sequence>
<dbReference type="SMART" id="SM00612">
    <property type="entry name" value="Kelch"/>
    <property type="match status" value="2"/>
</dbReference>
<dbReference type="PANTHER" id="PTHR46407:SF3">
    <property type="entry name" value="OS02G0208700 PROTEIN"/>
    <property type="match status" value="1"/>
</dbReference>
<dbReference type="Pfam" id="PF01344">
    <property type="entry name" value="Kelch_1"/>
    <property type="match status" value="2"/>
</dbReference>
<evidence type="ECO:0000313" key="1">
    <source>
        <dbReference type="EMBL" id="RAL41302.1"/>
    </source>
</evidence>
<dbReference type="InterPro" id="IPR036047">
    <property type="entry name" value="F-box-like_dom_sf"/>
</dbReference>
<dbReference type="Gene3D" id="2.120.10.80">
    <property type="entry name" value="Kelch-type beta propeller"/>
    <property type="match status" value="1"/>
</dbReference>
<comment type="caution">
    <text evidence="1">The sequence shown here is derived from an EMBL/GenBank/DDBJ whole genome shotgun (WGS) entry which is preliminary data.</text>
</comment>
<dbReference type="InterPro" id="IPR044595">
    <property type="entry name" value="KMD1-4"/>
</dbReference>
<gene>
    <name evidence="1" type="ORF">DM860_010096</name>
</gene>
<dbReference type="PANTHER" id="PTHR46407">
    <property type="entry name" value="OS02G0208700 PROTEIN"/>
    <property type="match status" value="1"/>
</dbReference>
<proteinExistence type="predicted"/>
<dbReference type="Proteomes" id="UP000249390">
    <property type="component" value="Unassembled WGS sequence"/>
</dbReference>
<accession>A0A328D609</accession>
<evidence type="ECO:0008006" key="3">
    <source>
        <dbReference type="Google" id="ProtNLM"/>
    </source>
</evidence>
<dbReference type="AlphaFoldDB" id="A0A328D609"/>
<dbReference type="SUPFAM" id="SSF117281">
    <property type="entry name" value="Kelch motif"/>
    <property type="match status" value="1"/>
</dbReference>
<dbReference type="EMBL" id="NQVE01000188">
    <property type="protein sequence ID" value="RAL41302.1"/>
    <property type="molecule type" value="Genomic_DNA"/>
</dbReference>
<dbReference type="InterPro" id="IPR015915">
    <property type="entry name" value="Kelch-typ_b-propeller"/>
</dbReference>
<dbReference type="InterPro" id="IPR006652">
    <property type="entry name" value="Kelch_1"/>
</dbReference>
<dbReference type="SUPFAM" id="SSF81383">
    <property type="entry name" value="F-box domain"/>
    <property type="match status" value="1"/>
</dbReference>
<protein>
    <recommendedName>
        <fullName evidence="3">F-box domain-containing protein</fullName>
    </recommendedName>
</protein>
<reference evidence="1 2" key="1">
    <citation type="submission" date="2018-06" db="EMBL/GenBank/DDBJ databases">
        <title>The Genome of Cuscuta australis (Dodder) Provides Insight into the Evolution of Plant Parasitism.</title>
        <authorList>
            <person name="Liu H."/>
        </authorList>
    </citation>
    <scope>NUCLEOTIDE SEQUENCE [LARGE SCALE GENOMIC DNA]</scope>
    <source>
        <strain evidence="2">cv. Yunnan</strain>
        <tissue evidence="1">Vines</tissue>
    </source>
</reference>